<protein>
    <recommendedName>
        <fullName evidence="2">YCII-related domain-containing protein</fullName>
    </recommendedName>
</protein>
<evidence type="ECO:0000313" key="3">
    <source>
        <dbReference type="EMBL" id="MBE9374733.1"/>
    </source>
</evidence>
<feature type="domain" description="YCII-related" evidence="2">
    <location>
        <begin position="5"/>
        <end position="84"/>
    </location>
</feature>
<accession>A0A929BBQ8</accession>
<organism evidence="3 4">
    <name type="scientific">Saccharopolyspora montiporae</name>
    <dbReference type="NCBI Taxonomy" id="2781240"/>
    <lineage>
        <taxon>Bacteria</taxon>
        <taxon>Bacillati</taxon>
        <taxon>Actinomycetota</taxon>
        <taxon>Actinomycetes</taxon>
        <taxon>Pseudonocardiales</taxon>
        <taxon>Pseudonocardiaceae</taxon>
        <taxon>Saccharopolyspora</taxon>
    </lineage>
</organism>
<reference evidence="3" key="1">
    <citation type="submission" date="2020-10" db="EMBL/GenBank/DDBJ databases">
        <title>Diversity and distribution of actinomycetes associated with coral in the coast of Hainan.</title>
        <authorList>
            <person name="Li F."/>
        </authorList>
    </citation>
    <scope>NUCLEOTIDE SEQUENCE</scope>
    <source>
        <strain evidence="3">HNM0983</strain>
    </source>
</reference>
<keyword evidence="4" id="KW-1185">Reference proteome</keyword>
<sequence length="95" mass="10435">MATFVVQLVYGDDREQRLQVRPQHREYSRGLADRGVLLAAGPYADEAGAMLIYEVADADELQRVLAADPYAEAGVLARTDVREWHAVTGSWTSAG</sequence>
<dbReference type="InterPro" id="IPR005545">
    <property type="entry name" value="YCII"/>
</dbReference>
<dbReference type="Gene3D" id="3.30.70.1060">
    <property type="entry name" value="Dimeric alpha+beta barrel"/>
    <property type="match status" value="1"/>
</dbReference>
<dbReference type="Proteomes" id="UP000598360">
    <property type="component" value="Unassembled WGS sequence"/>
</dbReference>
<evidence type="ECO:0000259" key="2">
    <source>
        <dbReference type="Pfam" id="PF03795"/>
    </source>
</evidence>
<dbReference type="SUPFAM" id="SSF54909">
    <property type="entry name" value="Dimeric alpha+beta barrel"/>
    <property type="match status" value="1"/>
</dbReference>
<dbReference type="AlphaFoldDB" id="A0A929BBQ8"/>
<dbReference type="InterPro" id="IPR011008">
    <property type="entry name" value="Dimeric_a/b-barrel"/>
</dbReference>
<evidence type="ECO:0000256" key="1">
    <source>
        <dbReference type="ARBA" id="ARBA00007689"/>
    </source>
</evidence>
<evidence type="ECO:0000313" key="4">
    <source>
        <dbReference type="Proteomes" id="UP000598360"/>
    </source>
</evidence>
<dbReference type="Pfam" id="PF03795">
    <property type="entry name" value="YCII"/>
    <property type="match status" value="1"/>
</dbReference>
<name>A0A929BBQ8_9PSEU</name>
<gene>
    <name evidence="3" type="ORF">IQ251_09770</name>
</gene>
<dbReference type="EMBL" id="JADEYC010000015">
    <property type="protein sequence ID" value="MBE9374733.1"/>
    <property type="molecule type" value="Genomic_DNA"/>
</dbReference>
<dbReference type="RefSeq" id="WP_193928177.1">
    <property type="nucleotide sequence ID" value="NZ_JADEYC010000015.1"/>
</dbReference>
<dbReference type="InterPro" id="IPR051807">
    <property type="entry name" value="Sec-metab_biosynth-assoc"/>
</dbReference>
<comment type="similarity">
    <text evidence="1">Belongs to the YciI family.</text>
</comment>
<comment type="caution">
    <text evidence="3">The sequence shown here is derived from an EMBL/GenBank/DDBJ whole genome shotgun (WGS) entry which is preliminary data.</text>
</comment>
<dbReference type="PANTHER" id="PTHR33606">
    <property type="entry name" value="PROTEIN YCII"/>
    <property type="match status" value="1"/>
</dbReference>
<proteinExistence type="inferred from homology"/>
<dbReference type="PANTHER" id="PTHR33606:SF3">
    <property type="entry name" value="PROTEIN YCII"/>
    <property type="match status" value="1"/>
</dbReference>